<feature type="compositionally biased region" description="Low complexity" evidence="1">
    <location>
        <begin position="168"/>
        <end position="181"/>
    </location>
</feature>
<feature type="compositionally biased region" description="Low complexity" evidence="1">
    <location>
        <begin position="115"/>
        <end position="139"/>
    </location>
</feature>
<protein>
    <submittedName>
        <fullName evidence="2">Uncharacterized protein</fullName>
    </submittedName>
</protein>
<feature type="compositionally biased region" description="Basic and acidic residues" evidence="1">
    <location>
        <begin position="339"/>
        <end position="360"/>
    </location>
</feature>
<feature type="compositionally biased region" description="Basic and acidic residues" evidence="1">
    <location>
        <begin position="311"/>
        <end position="320"/>
    </location>
</feature>
<sequence>MSGRGTGSGGRRSSSNAASRPSTSRASEVAGPSTHRFADRRQERMRGAGTAVAMQRDFQFKLPAKKSAPSTSATARAPAASTGTQDTSVSTENSETRRRPGRPRGSGPRQKERAAAAAAAAAAASAESSPDVSVVVDADTSLLPDQKLNSSRPDASTSIGVPRRVARPHSSAPISSTPAPSRIQKPSLASASRASQRNARDADEDVDSQLGDEDDYSLPGGGAALDASPGWDAGLDDMDESLPVIPSPAASSSHVDTSVRRTRPSVGGASVSRLSIADSPSTRAHVDSPAARAAKRSLDARQRRRQGSPGTERHSAPTEKRRGRPPKSAVPAKSRSRALLREPVEQDETVMDRTMIERHRGGAVGGPARSGRDLQKRLKRALTLVYSATDADEGDEAGAPSAKKRKSGKYLNDVDIIWSVVDEELRSAIEEQPAKAPFLALKALRKSVRSNFLNLSEKTDSRTTLISQLVRARKQKRQLRKEVFACRSELAKSTAEAGERTREMNDWKKEVTDVRKVNAFLLNLRHQAAAWT</sequence>
<name>M9LZU7_PSEA3</name>
<evidence type="ECO:0000313" key="3">
    <source>
        <dbReference type="Proteomes" id="UP000011976"/>
    </source>
</evidence>
<proteinExistence type="predicted"/>
<gene>
    <name evidence="2" type="ORF">PANT_8c00008</name>
</gene>
<feature type="compositionally biased region" description="Gly residues" evidence="1">
    <location>
        <begin position="1"/>
        <end position="10"/>
    </location>
</feature>
<reference evidence="3" key="1">
    <citation type="journal article" date="2013" name="Genome Announc.">
        <title>Genome sequence of the basidiomycetous yeast Pseudozyma antarctica T-34, a producer of the glycolipid biosurfactants mannosylerythritol lipids.</title>
        <authorList>
            <person name="Morita T."/>
            <person name="Koike H."/>
            <person name="Koyama Y."/>
            <person name="Hagiwara H."/>
            <person name="Ito E."/>
            <person name="Fukuoka T."/>
            <person name="Imura T."/>
            <person name="Machida M."/>
            <person name="Kitamoto D."/>
        </authorList>
    </citation>
    <scope>NUCLEOTIDE SEQUENCE [LARGE SCALE GENOMIC DNA]</scope>
    <source>
        <strain evidence="3">T-34</strain>
    </source>
</reference>
<dbReference type="EMBL" id="DF196774">
    <property type="protein sequence ID" value="GAC72980.1"/>
    <property type="molecule type" value="Genomic_DNA"/>
</dbReference>
<evidence type="ECO:0000313" key="2">
    <source>
        <dbReference type="EMBL" id="GAC72980.1"/>
    </source>
</evidence>
<accession>M9LZU7</accession>
<dbReference type="Proteomes" id="UP000011976">
    <property type="component" value="Unassembled WGS sequence"/>
</dbReference>
<dbReference type="OrthoDB" id="2553968at2759"/>
<feature type="region of interest" description="Disordered" evidence="1">
    <location>
        <begin position="1"/>
        <end position="374"/>
    </location>
</feature>
<feature type="compositionally biased region" description="Basic and acidic residues" evidence="1">
    <location>
        <begin position="36"/>
        <end position="46"/>
    </location>
</feature>
<feature type="compositionally biased region" description="Low complexity" evidence="1">
    <location>
        <begin position="61"/>
        <end position="82"/>
    </location>
</feature>
<dbReference type="AlphaFoldDB" id="M9LZU7"/>
<organism evidence="2 3">
    <name type="scientific">Pseudozyma antarctica (strain T-34)</name>
    <name type="common">Yeast</name>
    <name type="synonym">Candida antarctica</name>
    <dbReference type="NCBI Taxonomy" id="1151754"/>
    <lineage>
        <taxon>Eukaryota</taxon>
        <taxon>Fungi</taxon>
        <taxon>Dikarya</taxon>
        <taxon>Basidiomycota</taxon>
        <taxon>Ustilaginomycotina</taxon>
        <taxon>Ustilaginomycetes</taxon>
        <taxon>Ustilaginales</taxon>
        <taxon>Ustilaginaceae</taxon>
        <taxon>Moesziomyces</taxon>
    </lineage>
</organism>
<evidence type="ECO:0000256" key="1">
    <source>
        <dbReference type="SAM" id="MobiDB-lite"/>
    </source>
</evidence>
<feature type="compositionally biased region" description="Acidic residues" evidence="1">
    <location>
        <begin position="202"/>
        <end position="216"/>
    </location>
</feature>
<feature type="compositionally biased region" description="Polar residues" evidence="1">
    <location>
        <begin position="83"/>
        <end position="93"/>
    </location>
</feature>
<feature type="compositionally biased region" description="Low complexity" evidence="1">
    <location>
        <begin position="11"/>
        <end position="27"/>
    </location>
</feature>
<feature type="compositionally biased region" description="Polar residues" evidence="1">
    <location>
        <begin position="147"/>
        <end position="159"/>
    </location>
</feature>